<name>A0A9P2WQN7_THEFU</name>
<reference evidence="1 2" key="1">
    <citation type="journal article" date="2013" name="Genome Announc.">
        <title>Draft Genome Sequence of the Lignocellulose Decomposer Thermobifida fusca Strain TM51.</title>
        <authorList>
            <person name="Toth A."/>
            <person name="Barna T."/>
            <person name="Nagy I."/>
            <person name="Horvath B."/>
            <person name="Nagy I."/>
            <person name="Tancsics A."/>
            <person name="Kriszt B."/>
            <person name="Baka E."/>
            <person name="Fekete C."/>
            <person name="Kukolya J."/>
        </authorList>
    </citation>
    <scope>NUCLEOTIDE SEQUENCE [LARGE SCALE GENOMIC DNA]</scope>
    <source>
        <strain evidence="1 2">TM51</strain>
    </source>
</reference>
<dbReference type="RefSeq" id="WP_011292324.1">
    <property type="nucleotide sequence ID" value="NZ_AOSG01000054.1"/>
</dbReference>
<organism evidence="1 2">
    <name type="scientific">Thermobifida fusca TM51</name>
    <dbReference type="NCBI Taxonomy" id="1169414"/>
    <lineage>
        <taxon>Bacteria</taxon>
        <taxon>Bacillati</taxon>
        <taxon>Actinomycetota</taxon>
        <taxon>Actinomycetes</taxon>
        <taxon>Streptosporangiales</taxon>
        <taxon>Nocardiopsidaceae</taxon>
        <taxon>Thermobifida</taxon>
    </lineage>
</organism>
<dbReference type="Pfam" id="PF11452">
    <property type="entry name" value="DUF3000"/>
    <property type="match status" value="1"/>
</dbReference>
<sequence length="193" mass="20831">MPPHSRSDEAPPAFLRAVQSLHTRTVRPEIVVEDIPAPRRLAPYTVAMAATVHTDEGDAAFGRLIVLYDPEESRGWPGPFRMVAYVSAELEPDLSGDPLLGQVAWSWLTEALEAQGADHRALSGTVTRATTEGFGLKAGEPTTTEVEVRASWTPTEAEDLSAHRAAWLDLLSVAAGLPPVDVTDISRRARSDA</sequence>
<dbReference type="EMBL" id="AOSG01000054">
    <property type="protein sequence ID" value="EOR70981.1"/>
    <property type="molecule type" value="Genomic_DNA"/>
</dbReference>
<accession>A0A9P2WQN7</accession>
<proteinExistence type="predicted"/>
<evidence type="ECO:0000313" key="1">
    <source>
        <dbReference type="EMBL" id="EOR70981.1"/>
    </source>
</evidence>
<comment type="caution">
    <text evidence="1">The sequence shown here is derived from an EMBL/GenBank/DDBJ whole genome shotgun (WGS) entry which is preliminary data.</text>
</comment>
<evidence type="ECO:0000313" key="2">
    <source>
        <dbReference type="Proteomes" id="UP000014184"/>
    </source>
</evidence>
<dbReference type="Proteomes" id="UP000014184">
    <property type="component" value="Unassembled WGS sequence"/>
</dbReference>
<keyword evidence="2" id="KW-1185">Reference proteome</keyword>
<dbReference type="AlphaFoldDB" id="A0A9P2WQN7"/>
<dbReference type="InterPro" id="IPR021555">
    <property type="entry name" value="DUF3000"/>
</dbReference>
<evidence type="ECO:0008006" key="3">
    <source>
        <dbReference type="Google" id="ProtNLM"/>
    </source>
</evidence>
<gene>
    <name evidence="1" type="ORF">TM51_09791</name>
</gene>
<protein>
    <recommendedName>
        <fullName evidence="3">DUF3000 domain-containing protein</fullName>
    </recommendedName>
</protein>